<evidence type="ECO:0000256" key="1">
    <source>
        <dbReference type="SAM" id="Phobius"/>
    </source>
</evidence>
<dbReference type="PaxDb" id="2903-EOD03846"/>
<dbReference type="InterPro" id="IPR029058">
    <property type="entry name" value="AB_hydrolase_fold"/>
</dbReference>
<keyword evidence="1" id="KW-1133">Transmembrane helix</keyword>
<feature type="transmembrane region" description="Helical" evidence="1">
    <location>
        <begin position="89"/>
        <end position="110"/>
    </location>
</feature>
<accession>A0A0D3HXW1</accession>
<dbReference type="PANTHER" id="PTHR37471:SF1">
    <property type="entry name" value="AB HYDROLASE-1 DOMAIN-CONTAINING PROTEIN"/>
    <property type="match status" value="1"/>
</dbReference>
<dbReference type="SUPFAM" id="SSF53474">
    <property type="entry name" value="alpha/beta-Hydrolases"/>
    <property type="match status" value="1"/>
</dbReference>
<name>A0A0D3HXW1_EMIH1</name>
<dbReference type="EnsemblProtists" id="EOD03846">
    <property type="protein sequence ID" value="EOD03846"/>
    <property type="gene ID" value="EMIHUDRAFT_221604"/>
</dbReference>
<keyword evidence="1" id="KW-0472">Membrane</keyword>
<proteinExistence type="predicted"/>
<dbReference type="PANTHER" id="PTHR37471">
    <property type="entry name" value="UNNAMED PRODUCT"/>
    <property type="match status" value="1"/>
</dbReference>
<keyword evidence="3" id="KW-1185">Reference proteome</keyword>
<keyword evidence="1" id="KW-0812">Transmembrane</keyword>
<sequence>MDTDTTNDATRFCRLLARALRRRLQPADGFGRLPEARHGPSSEEAARCVVRAAGASGCGGLFDREALPCSVGAEDGAIYRMWRWLSVAWPLNILLYVLTLPLAELLWCLASRHYLRALTPCHKPLLFYLVLQSNMRLTGRSLRRRGFRLHRRGNLRYWHRPAGRVSRREPPPMPVVFFHGVLGFLPYGLTIDLLAEMHAGAIYLPIFPTPLQLPELVVSLRGMLCGARAAFLANSVGSGLLGAVLERAPELAGAAVFSDPICFELSSGDRAMVVLEPSVQFCFRRTFWWTHNYIHPADLPCDALVVLGGCDTVADPHDVRQALEAYQRGCVERGETPRVRLEWHEGWLHGGLHSDEAAQRRIIRDVLTRPWEAHGEGGQREA</sequence>
<reference evidence="2" key="2">
    <citation type="submission" date="2024-10" db="UniProtKB">
        <authorList>
            <consortium name="EnsemblProtists"/>
        </authorList>
    </citation>
    <scope>IDENTIFICATION</scope>
</reference>
<dbReference type="KEGG" id="ehx:EMIHUDRAFT_221604"/>
<protein>
    <recommendedName>
        <fullName evidence="4">AB hydrolase-1 domain-containing protein</fullName>
    </recommendedName>
</protein>
<dbReference type="RefSeq" id="XP_005756275.1">
    <property type="nucleotide sequence ID" value="XM_005756218.1"/>
</dbReference>
<dbReference type="AlphaFoldDB" id="A0A0D3HXW1"/>
<dbReference type="GeneID" id="17250018"/>
<dbReference type="STRING" id="2903.R1CZ55"/>
<dbReference type="HOGENOM" id="CLU_724490_0_0_1"/>
<organism evidence="2 3">
    <name type="scientific">Emiliania huxleyi (strain CCMP1516)</name>
    <dbReference type="NCBI Taxonomy" id="280463"/>
    <lineage>
        <taxon>Eukaryota</taxon>
        <taxon>Haptista</taxon>
        <taxon>Haptophyta</taxon>
        <taxon>Prymnesiophyceae</taxon>
        <taxon>Isochrysidales</taxon>
        <taxon>Noelaerhabdaceae</taxon>
        <taxon>Emiliania</taxon>
    </lineage>
</organism>
<evidence type="ECO:0008006" key="4">
    <source>
        <dbReference type="Google" id="ProtNLM"/>
    </source>
</evidence>
<evidence type="ECO:0000313" key="2">
    <source>
        <dbReference type="EnsemblProtists" id="EOD03846"/>
    </source>
</evidence>
<reference evidence="3" key="1">
    <citation type="journal article" date="2013" name="Nature">
        <title>Pan genome of the phytoplankton Emiliania underpins its global distribution.</title>
        <authorList>
            <person name="Read B.A."/>
            <person name="Kegel J."/>
            <person name="Klute M.J."/>
            <person name="Kuo A."/>
            <person name="Lefebvre S.C."/>
            <person name="Maumus F."/>
            <person name="Mayer C."/>
            <person name="Miller J."/>
            <person name="Monier A."/>
            <person name="Salamov A."/>
            <person name="Young J."/>
            <person name="Aguilar M."/>
            <person name="Claverie J.M."/>
            <person name="Frickenhaus S."/>
            <person name="Gonzalez K."/>
            <person name="Herman E.K."/>
            <person name="Lin Y.C."/>
            <person name="Napier J."/>
            <person name="Ogata H."/>
            <person name="Sarno A.F."/>
            <person name="Shmutz J."/>
            <person name="Schroeder D."/>
            <person name="de Vargas C."/>
            <person name="Verret F."/>
            <person name="von Dassow P."/>
            <person name="Valentin K."/>
            <person name="Van de Peer Y."/>
            <person name="Wheeler G."/>
            <person name="Dacks J.B."/>
            <person name="Delwiche C.F."/>
            <person name="Dyhrman S.T."/>
            <person name="Glockner G."/>
            <person name="John U."/>
            <person name="Richards T."/>
            <person name="Worden A.Z."/>
            <person name="Zhang X."/>
            <person name="Grigoriev I.V."/>
            <person name="Allen A.E."/>
            <person name="Bidle K."/>
            <person name="Borodovsky M."/>
            <person name="Bowler C."/>
            <person name="Brownlee C."/>
            <person name="Cock J.M."/>
            <person name="Elias M."/>
            <person name="Gladyshev V.N."/>
            <person name="Groth M."/>
            <person name="Guda C."/>
            <person name="Hadaegh A."/>
            <person name="Iglesias-Rodriguez M.D."/>
            <person name="Jenkins J."/>
            <person name="Jones B.M."/>
            <person name="Lawson T."/>
            <person name="Leese F."/>
            <person name="Lindquist E."/>
            <person name="Lobanov A."/>
            <person name="Lomsadze A."/>
            <person name="Malik S.B."/>
            <person name="Marsh M.E."/>
            <person name="Mackinder L."/>
            <person name="Mock T."/>
            <person name="Mueller-Roeber B."/>
            <person name="Pagarete A."/>
            <person name="Parker M."/>
            <person name="Probert I."/>
            <person name="Quesneville H."/>
            <person name="Raines C."/>
            <person name="Rensing S.A."/>
            <person name="Riano-Pachon D.M."/>
            <person name="Richier S."/>
            <person name="Rokitta S."/>
            <person name="Shiraiwa Y."/>
            <person name="Soanes D.M."/>
            <person name="van der Giezen M."/>
            <person name="Wahlund T.M."/>
            <person name="Williams B."/>
            <person name="Wilson W."/>
            <person name="Wolfe G."/>
            <person name="Wurch L.L."/>
        </authorList>
    </citation>
    <scope>NUCLEOTIDE SEQUENCE</scope>
</reference>
<evidence type="ECO:0000313" key="3">
    <source>
        <dbReference type="Proteomes" id="UP000013827"/>
    </source>
</evidence>
<dbReference type="Proteomes" id="UP000013827">
    <property type="component" value="Unassembled WGS sequence"/>
</dbReference>